<dbReference type="SUPFAM" id="SSF53850">
    <property type="entry name" value="Periplasmic binding protein-like II"/>
    <property type="match status" value="1"/>
</dbReference>
<gene>
    <name evidence="7" type="ORF">ACFFMS_31015</name>
</gene>
<feature type="signal peptide" evidence="6">
    <location>
        <begin position="1"/>
        <end position="20"/>
    </location>
</feature>
<dbReference type="Proteomes" id="UP001589609">
    <property type="component" value="Unassembled WGS sequence"/>
</dbReference>
<accession>A0ABV5WPT6</accession>
<comment type="caution">
    <text evidence="7">The sequence shown here is derived from an EMBL/GenBank/DDBJ whole genome shotgun (WGS) entry which is preliminary data.</text>
</comment>
<name>A0ABV5WPT6_9BACI</name>
<keyword evidence="4" id="KW-0564">Palmitate</keyword>
<dbReference type="Gene3D" id="3.40.190.10">
    <property type="entry name" value="Periplasmic binding protein-like II"/>
    <property type="match status" value="2"/>
</dbReference>
<dbReference type="InterPro" id="IPR050490">
    <property type="entry name" value="Bact_solute-bd_prot1"/>
</dbReference>
<keyword evidence="8" id="KW-1185">Reference proteome</keyword>
<protein>
    <submittedName>
        <fullName evidence="7">ABC transporter substrate-binding protein</fullName>
    </submittedName>
</protein>
<evidence type="ECO:0000256" key="2">
    <source>
        <dbReference type="ARBA" id="ARBA00022729"/>
    </source>
</evidence>
<evidence type="ECO:0000256" key="1">
    <source>
        <dbReference type="ARBA" id="ARBA00022475"/>
    </source>
</evidence>
<feature type="chain" id="PRO_5047302260" evidence="6">
    <location>
        <begin position="21"/>
        <end position="424"/>
    </location>
</feature>
<keyword evidence="5" id="KW-0449">Lipoprotein</keyword>
<evidence type="ECO:0000313" key="8">
    <source>
        <dbReference type="Proteomes" id="UP001589609"/>
    </source>
</evidence>
<evidence type="ECO:0000256" key="5">
    <source>
        <dbReference type="ARBA" id="ARBA00023288"/>
    </source>
</evidence>
<keyword evidence="2 6" id="KW-0732">Signal</keyword>
<dbReference type="InterPro" id="IPR006059">
    <property type="entry name" value="SBP"/>
</dbReference>
<proteinExistence type="predicted"/>
<dbReference type="PROSITE" id="PS51257">
    <property type="entry name" value="PROKAR_LIPOPROTEIN"/>
    <property type="match status" value="1"/>
</dbReference>
<dbReference type="PANTHER" id="PTHR43649:SF33">
    <property type="entry name" value="POLYGALACTURONAN_RHAMNOGALACTURONAN-BINDING PROTEIN YTCQ"/>
    <property type="match status" value="1"/>
</dbReference>
<dbReference type="PANTHER" id="PTHR43649">
    <property type="entry name" value="ARABINOSE-BINDING PROTEIN-RELATED"/>
    <property type="match status" value="1"/>
</dbReference>
<keyword evidence="3" id="KW-0472">Membrane</keyword>
<dbReference type="RefSeq" id="WP_379952541.1">
    <property type="nucleotide sequence ID" value="NZ_JBHMAF010000200.1"/>
</dbReference>
<sequence>MKKKVATTLVTMLSAVTLFGCSSGEKSSTEAKGDQVKLTVFSSASEQETKNAMTKITESFEKENPSIDVEIQFPGQDYENMMKVKMAANDLPDVFDTHGWSKIRYGKYLADLKDQEWASQLTDSIKPVVTDEQGKVYALPLNEAKDGITYNAEILEKYGISVPKTMDELIAAGEKIKKESNGKVTPFFFSGIDSSTIGQFFDYFATPLLISPEKNYADALLDGKFDWSGWTALPEKLKEMNDKGLINKDVLTAKRSDIPQMFANGEVAFLFDGPQSVAQAKEMNPKVKVGYMPVPAMVAGDEPAFSGGERYTMAVWKDSKHVKEAKKLLAYFAKTENLKTMAETTGLPAGIKGVNEDLGDLTKYYQDYASTRVFPYFDRVYLPNGMWDVLCTQGQELLAGSITPKQFSEKMEKEVERLRNQQQK</sequence>
<dbReference type="Pfam" id="PF01547">
    <property type="entry name" value="SBP_bac_1"/>
    <property type="match status" value="1"/>
</dbReference>
<evidence type="ECO:0000256" key="6">
    <source>
        <dbReference type="SAM" id="SignalP"/>
    </source>
</evidence>
<dbReference type="EMBL" id="JBHMAF010000200">
    <property type="protein sequence ID" value="MFB9762657.1"/>
    <property type="molecule type" value="Genomic_DNA"/>
</dbReference>
<keyword evidence="1" id="KW-1003">Cell membrane</keyword>
<evidence type="ECO:0000313" key="7">
    <source>
        <dbReference type="EMBL" id="MFB9762657.1"/>
    </source>
</evidence>
<evidence type="ECO:0000256" key="4">
    <source>
        <dbReference type="ARBA" id="ARBA00023139"/>
    </source>
</evidence>
<evidence type="ECO:0000256" key="3">
    <source>
        <dbReference type="ARBA" id="ARBA00023136"/>
    </source>
</evidence>
<organism evidence="7 8">
    <name type="scientific">Ectobacillus funiculus</name>
    <dbReference type="NCBI Taxonomy" id="137993"/>
    <lineage>
        <taxon>Bacteria</taxon>
        <taxon>Bacillati</taxon>
        <taxon>Bacillota</taxon>
        <taxon>Bacilli</taxon>
        <taxon>Bacillales</taxon>
        <taxon>Bacillaceae</taxon>
        <taxon>Ectobacillus</taxon>
    </lineage>
</organism>
<reference evidence="7 8" key="1">
    <citation type="submission" date="2024-09" db="EMBL/GenBank/DDBJ databases">
        <authorList>
            <person name="Sun Q."/>
            <person name="Mori K."/>
        </authorList>
    </citation>
    <scope>NUCLEOTIDE SEQUENCE [LARGE SCALE GENOMIC DNA]</scope>
    <source>
        <strain evidence="7 8">JCM 11201</strain>
    </source>
</reference>